<evidence type="ECO:0000313" key="3">
    <source>
        <dbReference type="Proteomes" id="UP000281985"/>
    </source>
</evidence>
<dbReference type="PANTHER" id="PTHR43685">
    <property type="entry name" value="GLYCOSYLTRANSFERASE"/>
    <property type="match status" value="1"/>
</dbReference>
<name>A0A3M0G6N3_9FLAO</name>
<dbReference type="Gene3D" id="3.90.550.10">
    <property type="entry name" value="Spore Coat Polysaccharide Biosynthesis Protein SpsA, Chain A"/>
    <property type="match status" value="1"/>
</dbReference>
<dbReference type="InterPro" id="IPR001173">
    <property type="entry name" value="Glyco_trans_2-like"/>
</dbReference>
<dbReference type="InterPro" id="IPR029044">
    <property type="entry name" value="Nucleotide-diphossugar_trans"/>
</dbReference>
<dbReference type="Proteomes" id="UP000281985">
    <property type="component" value="Unassembled WGS sequence"/>
</dbReference>
<dbReference type="Pfam" id="PF00535">
    <property type="entry name" value="Glycos_transf_2"/>
    <property type="match status" value="1"/>
</dbReference>
<feature type="domain" description="Glycosyltransferase 2-like" evidence="1">
    <location>
        <begin position="6"/>
        <end position="138"/>
    </location>
</feature>
<reference evidence="2 3" key="1">
    <citation type="submission" date="2018-10" db="EMBL/GenBank/DDBJ databases">
        <title>Dokdonia luteus sp. nov., isolated from sea water.</title>
        <authorList>
            <person name="Zhou L.Y."/>
            <person name="Du Z.J."/>
        </authorList>
    </citation>
    <scope>NUCLEOTIDE SEQUENCE [LARGE SCALE GENOMIC DNA]</scope>
    <source>
        <strain evidence="2 3">SH27</strain>
    </source>
</reference>
<comment type="caution">
    <text evidence="2">The sequence shown here is derived from an EMBL/GenBank/DDBJ whole genome shotgun (WGS) entry which is preliminary data.</text>
</comment>
<dbReference type="AlphaFoldDB" id="A0A3M0G6N3"/>
<evidence type="ECO:0000313" key="2">
    <source>
        <dbReference type="EMBL" id="RMB57423.1"/>
    </source>
</evidence>
<sequence length="318" mass="37310">MNKMVSIVMPVYNREKIIQKTLDSVIAQTFQNWECIIVDDGSTDQTVSLLKEIASQDSRFQIFQRDDSKLKGAPSCRNIGIENAVGDFIIFLDSDDTLEVDCLKSRVSYFEKNEQDTFLVFPMGISTGDNIIKKEIRTDTTFLQDFLSYKLPWSIMSPIWKSEFVKSLKGFKEGYPRLNDPELMIRALLTPGVSYKVFNEVPYDTVYYPSVSNWVMMIDKYYDSLQLFIPDISNELTRRRKTDLKKFLKGYLKVWYRDFYFPSNKNLIAQNRNLIKLFRQHHIINFMTSLKLKCRLYLFILLSFINRKIKNSQIANLG</sequence>
<keyword evidence="3" id="KW-1185">Reference proteome</keyword>
<accession>A0A3M0G6N3</accession>
<organism evidence="2 3">
    <name type="scientific">Dokdonia sinensis</name>
    <dbReference type="NCBI Taxonomy" id="2479847"/>
    <lineage>
        <taxon>Bacteria</taxon>
        <taxon>Pseudomonadati</taxon>
        <taxon>Bacteroidota</taxon>
        <taxon>Flavobacteriia</taxon>
        <taxon>Flavobacteriales</taxon>
        <taxon>Flavobacteriaceae</taxon>
        <taxon>Dokdonia</taxon>
    </lineage>
</organism>
<keyword evidence="2" id="KW-0808">Transferase</keyword>
<dbReference type="InterPro" id="IPR050834">
    <property type="entry name" value="Glycosyltransf_2"/>
</dbReference>
<dbReference type="PANTHER" id="PTHR43685:SF2">
    <property type="entry name" value="GLYCOSYLTRANSFERASE 2-LIKE DOMAIN-CONTAINING PROTEIN"/>
    <property type="match status" value="1"/>
</dbReference>
<evidence type="ECO:0000259" key="1">
    <source>
        <dbReference type="Pfam" id="PF00535"/>
    </source>
</evidence>
<dbReference type="SUPFAM" id="SSF53448">
    <property type="entry name" value="Nucleotide-diphospho-sugar transferases"/>
    <property type="match status" value="1"/>
</dbReference>
<proteinExistence type="predicted"/>
<protein>
    <submittedName>
        <fullName evidence="2">Glycosyltransferase family 2 protein</fullName>
    </submittedName>
</protein>
<gene>
    <name evidence="2" type="ORF">EAX61_11800</name>
</gene>
<dbReference type="GO" id="GO:0016740">
    <property type="term" value="F:transferase activity"/>
    <property type="evidence" value="ECO:0007669"/>
    <property type="project" value="UniProtKB-KW"/>
</dbReference>
<dbReference type="RefSeq" id="WP_121917901.1">
    <property type="nucleotide sequence ID" value="NZ_REFV01000011.1"/>
</dbReference>
<dbReference type="EMBL" id="REFV01000011">
    <property type="protein sequence ID" value="RMB57423.1"/>
    <property type="molecule type" value="Genomic_DNA"/>
</dbReference>